<proteinExistence type="predicted"/>
<evidence type="ECO:0000256" key="1">
    <source>
        <dbReference type="SAM" id="Phobius"/>
    </source>
</evidence>
<evidence type="ECO:0000313" key="2">
    <source>
        <dbReference type="EMBL" id="TVS27216.1"/>
    </source>
</evidence>
<keyword evidence="1" id="KW-0472">Membrane</keyword>
<dbReference type="OrthoDB" id="4424210at2"/>
<dbReference type="EMBL" id="RXIR01000022">
    <property type="protein sequence ID" value="TVS27216.1"/>
    <property type="molecule type" value="Genomic_DNA"/>
</dbReference>
<reference evidence="2 3" key="1">
    <citation type="submission" date="2018-12" db="EMBL/GenBank/DDBJ databases">
        <title>Corynebacterium sanguinis sp. nov., a clinically-associated and environmental corynebacterium.</title>
        <authorList>
            <person name="Gonzales-Siles L."/>
            <person name="Jaen-Luchoro D."/>
            <person name="Cardew S."/>
            <person name="Inganas E."/>
            <person name="Ohlen M."/>
            <person name="Jensie-Markopolous S."/>
            <person name="Pinyeiro-Iglesias B."/>
            <person name="Molin K."/>
            <person name="Skovbjerg S."/>
            <person name="Svensson-Stadler L."/>
            <person name="Funke G."/>
            <person name="Moore E.R.B."/>
        </authorList>
    </citation>
    <scope>NUCLEOTIDE SEQUENCE [LARGE SCALE GENOMIC DNA]</scope>
    <source>
        <strain evidence="2 3">58734</strain>
    </source>
</reference>
<organism evidence="2 3">
    <name type="scientific">Corynebacterium sanguinis</name>
    <dbReference type="NCBI Taxonomy" id="2594913"/>
    <lineage>
        <taxon>Bacteria</taxon>
        <taxon>Bacillati</taxon>
        <taxon>Actinomycetota</taxon>
        <taxon>Actinomycetes</taxon>
        <taxon>Mycobacteriales</taxon>
        <taxon>Corynebacteriaceae</taxon>
        <taxon>Corynebacterium</taxon>
    </lineage>
</organism>
<protein>
    <submittedName>
        <fullName evidence="2">Uncharacterized protein</fullName>
    </submittedName>
</protein>
<comment type="caution">
    <text evidence="2">The sequence shown here is derived from an EMBL/GenBank/DDBJ whole genome shotgun (WGS) entry which is preliminary data.</text>
</comment>
<feature type="transmembrane region" description="Helical" evidence="1">
    <location>
        <begin position="47"/>
        <end position="71"/>
    </location>
</feature>
<sequence length="118" mass="12645">MADTETTNPERSGWQYSSFALAFAALIVVPALLALSLQARATTTTLLVYLPVASFALGLIDATWFRFTWSFPFTAAAMFWVSTLLMYNPGTWIYAVGVLLVCALGGALGGALTAKGER</sequence>
<gene>
    <name evidence="2" type="ORF">EKI59_09215</name>
</gene>
<dbReference type="AlphaFoldDB" id="A0A6C1TV94"/>
<name>A0A6C1TV94_9CORY</name>
<keyword evidence="1" id="KW-0812">Transmembrane</keyword>
<dbReference type="GeneID" id="74901946"/>
<dbReference type="RefSeq" id="WP_136652880.1">
    <property type="nucleotide sequence ID" value="NZ_CP038157.1"/>
</dbReference>
<keyword evidence="1" id="KW-1133">Transmembrane helix</keyword>
<dbReference type="Proteomes" id="UP000336646">
    <property type="component" value="Unassembled WGS sequence"/>
</dbReference>
<evidence type="ECO:0000313" key="3">
    <source>
        <dbReference type="Proteomes" id="UP000336646"/>
    </source>
</evidence>
<feature type="transmembrane region" description="Helical" evidence="1">
    <location>
        <begin position="16"/>
        <end position="35"/>
    </location>
</feature>
<feature type="transmembrane region" description="Helical" evidence="1">
    <location>
        <begin position="91"/>
        <end position="114"/>
    </location>
</feature>
<accession>A0A6C1TV94</accession>